<keyword evidence="4" id="KW-0472">Membrane</keyword>
<dbReference type="InterPro" id="IPR037682">
    <property type="entry name" value="TonB_C"/>
</dbReference>
<dbReference type="InterPro" id="IPR006260">
    <property type="entry name" value="TonB/TolA_C"/>
</dbReference>
<dbReference type="GO" id="GO:0043213">
    <property type="term" value="P:bacteriocin transport"/>
    <property type="evidence" value="ECO:0007669"/>
    <property type="project" value="InterPro"/>
</dbReference>
<evidence type="ECO:0000256" key="3">
    <source>
        <dbReference type="ARBA" id="ARBA00022989"/>
    </source>
</evidence>
<evidence type="ECO:0000256" key="4">
    <source>
        <dbReference type="ARBA" id="ARBA00023136"/>
    </source>
</evidence>
<evidence type="ECO:0000313" key="7">
    <source>
        <dbReference type="EMBL" id="SUO93184.1"/>
    </source>
</evidence>
<feature type="compositionally biased region" description="Low complexity" evidence="5">
    <location>
        <begin position="177"/>
        <end position="186"/>
    </location>
</feature>
<reference evidence="7 8" key="1">
    <citation type="submission" date="2018-06" db="EMBL/GenBank/DDBJ databases">
        <authorList>
            <consortium name="Pathogen Informatics"/>
            <person name="Doyle S."/>
        </authorList>
    </citation>
    <scope>NUCLEOTIDE SEQUENCE [LARGE SCALE GENOMIC DNA]</scope>
    <source>
        <strain evidence="7 8">NCTC13337</strain>
    </source>
</reference>
<dbReference type="Proteomes" id="UP000254601">
    <property type="component" value="Unassembled WGS sequence"/>
</dbReference>
<feature type="region of interest" description="Disordered" evidence="5">
    <location>
        <begin position="71"/>
        <end position="190"/>
    </location>
</feature>
<accession>A0A380MLX6</accession>
<dbReference type="NCBIfam" id="TIGR02794">
    <property type="entry name" value="tolA_full"/>
    <property type="match status" value="1"/>
</dbReference>
<dbReference type="GO" id="GO:0019534">
    <property type="term" value="F:toxin transmembrane transporter activity"/>
    <property type="evidence" value="ECO:0007669"/>
    <property type="project" value="InterPro"/>
</dbReference>
<name>A0A380MLX6_9GAMM</name>
<dbReference type="AlphaFoldDB" id="A0A380MLX6"/>
<feature type="region of interest" description="Disordered" evidence="5">
    <location>
        <begin position="206"/>
        <end position="226"/>
    </location>
</feature>
<sequence length="311" mass="35400">MNQTRRELLALLIAIAIHGGLAAAIIYAPKNPTEPRSPTPILTPAQMTELQFTDIDPIAQAKAAEQARLEAERQAQLEQQRREQAQQEADRQAKLEQEQREKARITQEKEAQQKAAERAKKIAEAKKRAEEKRIAEAKEAQQREKEKRLAQQREQKRREAQAQRERAQAEKHRLAEQQKQQAAQLAAERERQAALARQQALAVQAQKNAQQTARNNGSQQQGKSDPLIRYKRELSAYIQRYIKHRRLRGNGRVEIGFTILANGQFSNIYISKSSGNPSVDQSARNLVQNVARFNPPPNRQTLSIIVPIKTD</sequence>
<dbReference type="RefSeq" id="WP_072577276.1">
    <property type="nucleotide sequence ID" value="NZ_LWHB01000152.1"/>
</dbReference>
<gene>
    <name evidence="7" type="ORF">NCTC13337_00094</name>
</gene>
<protein>
    <submittedName>
        <fullName evidence="7">Protein TolA</fullName>
    </submittedName>
</protein>
<feature type="compositionally biased region" description="Basic and acidic residues" evidence="5">
    <location>
        <begin position="71"/>
        <end position="176"/>
    </location>
</feature>
<feature type="domain" description="TonB C-terminal" evidence="6">
    <location>
        <begin position="225"/>
        <end position="311"/>
    </location>
</feature>
<evidence type="ECO:0000313" key="8">
    <source>
        <dbReference type="Proteomes" id="UP000254601"/>
    </source>
</evidence>
<dbReference type="SUPFAM" id="SSF74653">
    <property type="entry name" value="TolA/TonB C-terminal domain"/>
    <property type="match status" value="1"/>
</dbReference>
<keyword evidence="3" id="KW-1133">Transmembrane helix</keyword>
<organism evidence="7 8">
    <name type="scientific">Suttonella ornithocola</name>
    <dbReference type="NCBI Taxonomy" id="279832"/>
    <lineage>
        <taxon>Bacteria</taxon>
        <taxon>Pseudomonadati</taxon>
        <taxon>Pseudomonadota</taxon>
        <taxon>Gammaproteobacteria</taxon>
        <taxon>Cardiobacteriales</taxon>
        <taxon>Cardiobacteriaceae</taxon>
        <taxon>Suttonella</taxon>
    </lineage>
</organism>
<dbReference type="Pfam" id="PF03544">
    <property type="entry name" value="TonB_C"/>
    <property type="match status" value="1"/>
</dbReference>
<dbReference type="EMBL" id="UHIC01000001">
    <property type="protein sequence ID" value="SUO93184.1"/>
    <property type="molecule type" value="Genomic_DNA"/>
</dbReference>
<dbReference type="PROSITE" id="PS52015">
    <property type="entry name" value="TONB_CTD"/>
    <property type="match status" value="1"/>
</dbReference>
<evidence type="ECO:0000259" key="6">
    <source>
        <dbReference type="PROSITE" id="PS52015"/>
    </source>
</evidence>
<evidence type="ECO:0000256" key="5">
    <source>
        <dbReference type="SAM" id="MobiDB-lite"/>
    </source>
</evidence>
<dbReference type="NCBIfam" id="TIGR01352">
    <property type="entry name" value="tonB_Cterm"/>
    <property type="match status" value="1"/>
</dbReference>
<keyword evidence="8" id="KW-1185">Reference proteome</keyword>
<evidence type="ECO:0000256" key="2">
    <source>
        <dbReference type="ARBA" id="ARBA00022692"/>
    </source>
</evidence>
<comment type="subcellular location">
    <subcellularLocation>
        <location evidence="1">Membrane</location>
        <topology evidence="1">Single-pass membrane protein</topology>
    </subcellularLocation>
</comment>
<evidence type="ECO:0000256" key="1">
    <source>
        <dbReference type="ARBA" id="ARBA00004167"/>
    </source>
</evidence>
<dbReference type="InterPro" id="IPR014161">
    <property type="entry name" value="Tol-Pal_TolA"/>
</dbReference>
<keyword evidence="2" id="KW-0812">Transmembrane</keyword>
<feature type="compositionally biased region" description="Polar residues" evidence="5">
    <location>
        <begin position="207"/>
        <end position="223"/>
    </location>
</feature>
<dbReference type="Gene3D" id="3.30.1150.10">
    <property type="match status" value="1"/>
</dbReference>
<proteinExistence type="predicted"/>
<dbReference type="GO" id="GO:0016020">
    <property type="term" value="C:membrane"/>
    <property type="evidence" value="ECO:0007669"/>
    <property type="project" value="UniProtKB-SubCell"/>
</dbReference>